<dbReference type="Gene3D" id="2.60.40.4070">
    <property type="match status" value="1"/>
</dbReference>
<protein>
    <recommendedName>
        <fullName evidence="1">Secretion system C-terminal sorting domain-containing protein</fullName>
    </recommendedName>
</protein>
<sequence length="984" mass="110024">MMRIKRKSHSNMHRYIVPALAIFLAFPAIMAVSGENAGTIKLKQGMLLRSWAEMNLPAGTSEVDGVERFISDNRALLGIRQNSDVILDADRIVATLVGRRYVFNQFAFGLPVFDAQLVMVINDGQIISLFNALSSTNFKQQSPFITRNKALQSALTFLEIDQYRKPPTVALGYNSTGVLVYRIRIPGKDPPADWELYVNSTNGTVISHRDRRLFIDGSGQVFDPDPKTATGDTTLTDQNDSNAAIPPEAYSIVALFDLDDPVEDLYYLDGPYVSTDFTENRVSSTTPEFIFLRENDAFEEVMVYYHIDRMQRYFQDDLQTFNANNRQQHCNVNGTPFDQSWYSFFDSSLTYGYGGVDDAEDADVILHEYGHAVQDNINPGWTGGNTDPMGEGFGDYLAGSYSLTIDSGFQPDWVFNWDGHNEFWPGRILNAPYHYPEDTTLSLYQAGELWSAGLIDVWWDIPDVIAWDRIVLQHHFLIGNGALMEDAAQAILVTELALYGGQYRSIIVDNFSERGFIDPSAYSPLIVHDPLGDTEDTLKTDFEIVTFITSSQPLDTTSLQLFWRTGEDPFTQELLWATGNPDEFGSIISGPFNGDTVSYYFTAADMVGMGTFLPAGAPTEVFVFYVGTDLVPPEITWVDSLGETVLRSASFEVSAAANDNIGVDYAELIWRVNSGYWFFELMAHVSADTFKGEFSYQNLSVGDAIEYFVRVTDSSSQSNTADSPVQGFSVEVSAELDDFEGPIGPWVFTGEWGITEEFSHSGSSSMEDSPWTQYAPSSDSWAQWGQTWNLSGFIQAHLTFWEKHLLAPNSDWGFLEISADGGPWESLFAITGTDPEWYMREISLNDYCGGVCSDLQFRFRLVTDSTGSSFGWYIDDLSIWVENVVPIEGDERSDQIPHKYALGPIFPNPFNPVVHIGFDLPEDAQVKLRIYNISGQLIENLAEDLFPAGSHQISFNGAYLPSGIYLCEFSAGSFTSYKKIILIK</sequence>
<dbReference type="InterPro" id="IPR026444">
    <property type="entry name" value="Secre_tail"/>
</dbReference>
<dbReference type="PANTHER" id="PTHR33794">
    <property type="entry name" value="BACILLOLYSIN"/>
    <property type="match status" value="1"/>
</dbReference>
<name>A0A532UY27_UNCL8</name>
<reference evidence="2 3" key="1">
    <citation type="submission" date="2017-06" db="EMBL/GenBank/DDBJ databases">
        <title>Novel microbial phyla capable of carbon fixation and sulfur reduction in deep-sea sediments.</title>
        <authorList>
            <person name="Huang J."/>
            <person name="Baker B."/>
            <person name="Wang Y."/>
        </authorList>
    </citation>
    <scope>NUCLEOTIDE SEQUENCE [LARGE SCALE GENOMIC DNA]</scope>
    <source>
        <strain evidence="2">B3_LCP</strain>
    </source>
</reference>
<dbReference type="Proteomes" id="UP000319619">
    <property type="component" value="Unassembled WGS sequence"/>
</dbReference>
<proteinExistence type="predicted"/>
<organism evidence="2 3">
    <name type="scientific">candidate division LCP-89 bacterium B3_LCP</name>
    <dbReference type="NCBI Taxonomy" id="2012998"/>
    <lineage>
        <taxon>Bacteria</taxon>
        <taxon>Pseudomonadati</taxon>
        <taxon>Bacteria division LCP-89</taxon>
    </lineage>
</organism>
<gene>
    <name evidence="2" type="ORF">CEE37_11285</name>
</gene>
<dbReference type="AlphaFoldDB" id="A0A532UY27"/>
<evidence type="ECO:0000313" key="3">
    <source>
        <dbReference type="Proteomes" id="UP000319619"/>
    </source>
</evidence>
<evidence type="ECO:0000313" key="2">
    <source>
        <dbReference type="EMBL" id="TKJ39853.1"/>
    </source>
</evidence>
<comment type="caution">
    <text evidence="2">The sequence shown here is derived from an EMBL/GenBank/DDBJ whole genome shotgun (WGS) entry which is preliminary data.</text>
</comment>
<dbReference type="NCBIfam" id="TIGR04183">
    <property type="entry name" value="Por_Secre_tail"/>
    <property type="match status" value="1"/>
</dbReference>
<dbReference type="InterPro" id="IPR050728">
    <property type="entry name" value="Zinc_Metalloprotease_M4"/>
</dbReference>
<dbReference type="Pfam" id="PF18962">
    <property type="entry name" value="Por_Secre_tail"/>
    <property type="match status" value="1"/>
</dbReference>
<dbReference type="PANTHER" id="PTHR33794:SF1">
    <property type="entry name" value="BACILLOLYSIN"/>
    <property type="match status" value="1"/>
</dbReference>
<dbReference type="EMBL" id="NJBN01000007">
    <property type="protein sequence ID" value="TKJ39853.1"/>
    <property type="molecule type" value="Genomic_DNA"/>
</dbReference>
<dbReference type="SUPFAM" id="SSF55486">
    <property type="entry name" value="Metalloproteases ('zincins'), catalytic domain"/>
    <property type="match status" value="1"/>
</dbReference>
<evidence type="ECO:0000259" key="1">
    <source>
        <dbReference type="Pfam" id="PF18962"/>
    </source>
</evidence>
<accession>A0A532UY27</accession>
<feature type="domain" description="Secretion system C-terminal sorting" evidence="1">
    <location>
        <begin position="905"/>
        <end position="981"/>
    </location>
</feature>